<feature type="region of interest" description="Disordered" evidence="2">
    <location>
        <begin position="1"/>
        <end position="47"/>
    </location>
</feature>
<evidence type="ECO:0000256" key="1">
    <source>
        <dbReference type="ARBA" id="ARBA00022737"/>
    </source>
</evidence>
<dbReference type="Pfam" id="PF24883">
    <property type="entry name" value="NPHP3_N"/>
    <property type="match status" value="1"/>
</dbReference>
<dbReference type="Proteomes" id="UP000567179">
    <property type="component" value="Unassembled WGS sequence"/>
</dbReference>
<dbReference type="OrthoDB" id="3269932at2759"/>
<feature type="compositionally biased region" description="Basic and acidic residues" evidence="2">
    <location>
        <begin position="1"/>
        <end position="14"/>
    </location>
</feature>
<dbReference type="GO" id="GO:0007166">
    <property type="term" value="P:cell surface receptor signaling pathway"/>
    <property type="evidence" value="ECO:0007669"/>
    <property type="project" value="InterPro"/>
</dbReference>
<comment type="caution">
    <text evidence="4">The sequence shown here is derived from an EMBL/GenBank/DDBJ whole genome shotgun (WGS) entry which is preliminary data.</text>
</comment>
<evidence type="ECO:0000256" key="2">
    <source>
        <dbReference type="SAM" id="MobiDB-lite"/>
    </source>
</evidence>
<dbReference type="InterPro" id="IPR036537">
    <property type="entry name" value="Adaptor_Cbl_N_dom_sf"/>
</dbReference>
<gene>
    <name evidence="4" type="ORF">D9619_004969</name>
</gene>
<dbReference type="InterPro" id="IPR056884">
    <property type="entry name" value="NPHP3-like_N"/>
</dbReference>
<proteinExistence type="predicted"/>
<dbReference type="Gene3D" id="1.20.930.20">
    <property type="entry name" value="Adaptor protein Cbl, N-terminal domain"/>
    <property type="match status" value="1"/>
</dbReference>
<dbReference type="InterPro" id="IPR027417">
    <property type="entry name" value="P-loop_NTPase"/>
</dbReference>
<evidence type="ECO:0000313" key="5">
    <source>
        <dbReference type="Proteomes" id="UP000567179"/>
    </source>
</evidence>
<dbReference type="PANTHER" id="PTHR10039">
    <property type="entry name" value="AMELOGENIN"/>
    <property type="match status" value="1"/>
</dbReference>
<organism evidence="4 5">
    <name type="scientific">Psilocybe cf. subviscida</name>
    <dbReference type="NCBI Taxonomy" id="2480587"/>
    <lineage>
        <taxon>Eukaryota</taxon>
        <taxon>Fungi</taxon>
        <taxon>Dikarya</taxon>
        <taxon>Basidiomycota</taxon>
        <taxon>Agaricomycotina</taxon>
        <taxon>Agaricomycetes</taxon>
        <taxon>Agaricomycetidae</taxon>
        <taxon>Agaricales</taxon>
        <taxon>Agaricineae</taxon>
        <taxon>Strophariaceae</taxon>
        <taxon>Psilocybe</taxon>
    </lineage>
</organism>
<evidence type="ECO:0000313" key="4">
    <source>
        <dbReference type="EMBL" id="KAF5327850.1"/>
    </source>
</evidence>
<name>A0A8H5F8N3_9AGAR</name>
<dbReference type="SUPFAM" id="SSF52540">
    <property type="entry name" value="P-loop containing nucleoside triphosphate hydrolases"/>
    <property type="match status" value="1"/>
</dbReference>
<dbReference type="CDD" id="cd21037">
    <property type="entry name" value="MLKL_NTD"/>
    <property type="match status" value="1"/>
</dbReference>
<keyword evidence="5" id="KW-1185">Reference proteome</keyword>
<reference evidence="4 5" key="1">
    <citation type="journal article" date="2020" name="ISME J.">
        <title>Uncovering the hidden diversity of litter-decomposition mechanisms in mushroom-forming fungi.</title>
        <authorList>
            <person name="Floudas D."/>
            <person name="Bentzer J."/>
            <person name="Ahren D."/>
            <person name="Johansson T."/>
            <person name="Persson P."/>
            <person name="Tunlid A."/>
        </authorList>
    </citation>
    <scope>NUCLEOTIDE SEQUENCE [LARGE SCALE GENOMIC DNA]</scope>
    <source>
        <strain evidence="4 5">CBS 101986</strain>
    </source>
</reference>
<feature type="domain" description="Nephrocystin 3-like N-terminal" evidence="3">
    <location>
        <begin position="414"/>
        <end position="584"/>
    </location>
</feature>
<dbReference type="EMBL" id="JAACJJ010000014">
    <property type="protein sequence ID" value="KAF5327850.1"/>
    <property type="molecule type" value="Genomic_DNA"/>
</dbReference>
<keyword evidence="1" id="KW-0677">Repeat</keyword>
<dbReference type="PANTHER" id="PTHR10039:SF17">
    <property type="entry name" value="FUNGAL STAND N-TERMINAL GOODBYE DOMAIN-CONTAINING PROTEIN-RELATED"/>
    <property type="match status" value="1"/>
</dbReference>
<dbReference type="InterPro" id="IPR059179">
    <property type="entry name" value="MLKL-like_MCAfunc"/>
</dbReference>
<dbReference type="AlphaFoldDB" id="A0A8H5F8N3"/>
<protein>
    <recommendedName>
        <fullName evidence="3">Nephrocystin 3-like N-terminal domain-containing protein</fullName>
    </recommendedName>
</protein>
<evidence type="ECO:0000259" key="3">
    <source>
        <dbReference type="Pfam" id="PF24883"/>
    </source>
</evidence>
<accession>A0A8H5F8N3</accession>
<sequence>MAEDNSQNRKDSNKKSFLNHLSKVFKRSAPPGPSDTSQGQGHPSRASKFFGKLKTTFPSKSTSSLPLAHSTENPGGGTILGKYCISSLCILNPNPVDHRPIAIPRSSHVRSISWITGAGYSLSGFRPAWPSEFSFSGFNQYHCDCSGCCNSAGIAGDSVEIEGNSAEKLAGVEGNSSRIEGNSDGVEGASAGIEGISAGVEGTSQSANPKGGSSLKENLKLTGRALQTFLPKVADIVDTNPVKVALDLVKTIIEIKNAVKDNKDMVARQIASTGGQLEEVVKALDGWKVVNKDQTLWMNHFSATLRDELQMLQELSNKSNFRKLLDHEDEQARIKDIFVRINEARVRFELALGLRVFKVVYDLDTAVKVLLRERLEPSRIAHHDYILEGEEGRMLRRQACTPGTRVRILDGIVRWAKNTSSDSPNVYWLFGHAGSGKSTIAYTIARRFEFAGDPNDTIILGGDFFCSRHFRQTRESKYIIRTIVHYLAHNCKPFSDALPSGDLDSIINRNHDFQLEHLLFGPWQKSEAARHADTSMPQHYLIVIDALDEIDGEGGSEFLRALVSAVNKINNKYLDGLKFFVTSRSDESLVNHVKQLQQKQLYHLQDVKPEEAYDDVATYLRASLPHFKGPEMDQLVDQAAGLFIYAATVVKEFT</sequence>
<dbReference type="Gene3D" id="3.40.50.300">
    <property type="entry name" value="P-loop containing nucleotide triphosphate hydrolases"/>
    <property type="match status" value="1"/>
</dbReference>